<reference evidence="2" key="1">
    <citation type="submission" date="2021-05" db="EMBL/GenBank/DDBJ databases">
        <authorList>
            <person name="Alioto T."/>
            <person name="Alioto T."/>
            <person name="Gomez Garrido J."/>
        </authorList>
    </citation>
    <scope>NUCLEOTIDE SEQUENCE</scope>
</reference>
<dbReference type="Gene3D" id="3.90.660.10">
    <property type="match status" value="1"/>
</dbReference>
<dbReference type="EMBL" id="HBUF01233375">
    <property type="protein sequence ID" value="CAG6674257.1"/>
    <property type="molecule type" value="Transcribed_RNA"/>
</dbReference>
<evidence type="ECO:0000259" key="1">
    <source>
        <dbReference type="Pfam" id="PF01593"/>
    </source>
</evidence>
<feature type="domain" description="Amine oxidase" evidence="1">
    <location>
        <begin position="51"/>
        <end position="508"/>
    </location>
</feature>
<evidence type="ECO:0000313" key="2">
    <source>
        <dbReference type="EMBL" id="CAG6674257.1"/>
    </source>
</evidence>
<dbReference type="InterPro" id="IPR050281">
    <property type="entry name" value="Flavin_monoamine_oxidase"/>
</dbReference>
<dbReference type="SUPFAM" id="SSF51905">
    <property type="entry name" value="FAD/NAD(P)-binding domain"/>
    <property type="match status" value="1"/>
</dbReference>
<dbReference type="PANTHER" id="PTHR10742">
    <property type="entry name" value="FLAVIN MONOAMINE OXIDASE"/>
    <property type="match status" value="1"/>
</dbReference>
<sequence length="518" mass="57967">MRLLILSVLSLHAHVINEGVNCQFIVSLQLGYISPEPMKKSKLVIIGAGAAGIAAATKLVTNGFDNFVLLEAENRIGGRVHTIPFENKSIDFGAQWVHGQKGNPVYDMAKEFNLVQDEFPDFFGSLSFNSSHSPIDRESSVQLFKMVHEIMGDDEAMEKHDGSLGDYVRDRLKKDLTNHSQLSHLLSTPLFDQVIEFFGKWENTIDGSDSWFETSAKGSLQFVKLEGCSTTTWKTGGYSNAFKLMMKQMPGQTPIDLSKQIILNKEVDKINWEDPHNVIVTCKDGSDYFTEKVLSTVSLGVLKSKSELFAPPLPSWKTNAIQGLFIGTVDKIFIKFPHKWWPDNNLGFNLFWTKEDEKTLFSDIGGVNDKPWVMDVVGFYLTTQDPLTYLGWITGPSARYMESLSDEQVSIDTMKLLRHFLGNNYTIPDPVRVLKSSWGTNPHFRGSYSCRSLTTEKLNASAAELGAPVENSQGKPVLLFAGEATHPRFFSTVHGAIESGWREADRVLKSDQQPHGTR</sequence>
<dbReference type="PANTHER" id="PTHR10742:SF398">
    <property type="entry name" value="AMINE OXIDASE DOMAIN-CONTAINING PROTEIN-RELATED"/>
    <property type="match status" value="1"/>
</dbReference>
<proteinExistence type="predicted"/>
<name>A0A8D8SUR8_9HEMI</name>
<accession>A0A8D8SUR8</accession>
<dbReference type="EMBL" id="HBUF01233386">
    <property type="protein sequence ID" value="CAG6674284.1"/>
    <property type="molecule type" value="Transcribed_RNA"/>
</dbReference>
<dbReference type="InterPro" id="IPR036188">
    <property type="entry name" value="FAD/NAD-bd_sf"/>
</dbReference>
<dbReference type="Gene3D" id="3.50.50.60">
    <property type="entry name" value="FAD/NAD(P)-binding domain"/>
    <property type="match status" value="1"/>
</dbReference>
<dbReference type="GO" id="GO:0046592">
    <property type="term" value="F:polyamine oxidase activity"/>
    <property type="evidence" value="ECO:0007669"/>
    <property type="project" value="TreeGrafter"/>
</dbReference>
<dbReference type="EMBL" id="HBUF01233374">
    <property type="protein sequence ID" value="CAG6674254.1"/>
    <property type="molecule type" value="Transcribed_RNA"/>
</dbReference>
<dbReference type="AlphaFoldDB" id="A0A8D8SUR8"/>
<organism evidence="2">
    <name type="scientific">Cacopsylla melanoneura</name>
    <dbReference type="NCBI Taxonomy" id="428564"/>
    <lineage>
        <taxon>Eukaryota</taxon>
        <taxon>Metazoa</taxon>
        <taxon>Ecdysozoa</taxon>
        <taxon>Arthropoda</taxon>
        <taxon>Hexapoda</taxon>
        <taxon>Insecta</taxon>
        <taxon>Pterygota</taxon>
        <taxon>Neoptera</taxon>
        <taxon>Paraneoptera</taxon>
        <taxon>Hemiptera</taxon>
        <taxon>Sternorrhyncha</taxon>
        <taxon>Psylloidea</taxon>
        <taxon>Psyllidae</taxon>
        <taxon>Psyllinae</taxon>
        <taxon>Cacopsylla</taxon>
    </lineage>
</organism>
<dbReference type="Pfam" id="PF01593">
    <property type="entry name" value="Amino_oxidase"/>
    <property type="match status" value="1"/>
</dbReference>
<dbReference type="InterPro" id="IPR002937">
    <property type="entry name" value="Amino_oxidase"/>
</dbReference>
<dbReference type="SUPFAM" id="SSF54373">
    <property type="entry name" value="FAD-linked reductases, C-terminal domain"/>
    <property type="match status" value="1"/>
</dbReference>
<protein>
    <submittedName>
        <fullName evidence="2">Peroxisomal N(1)-acetyl-spermine/spermidine oxidase</fullName>
    </submittedName>
</protein>